<dbReference type="EMBL" id="JAULBC010000009">
    <property type="protein sequence ID" value="MEX6690526.1"/>
    <property type="molecule type" value="Genomic_DNA"/>
</dbReference>
<comment type="similarity">
    <text evidence="2">Belongs to the SusD family.</text>
</comment>
<evidence type="ECO:0000256" key="4">
    <source>
        <dbReference type="ARBA" id="ARBA00023136"/>
    </source>
</evidence>
<comment type="subcellular location">
    <subcellularLocation>
        <location evidence="1">Cell outer membrane</location>
    </subcellularLocation>
</comment>
<gene>
    <name evidence="8" type="ORF">QTN47_23640</name>
</gene>
<keyword evidence="3" id="KW-0732">Signal</keyword>
<evidence type="ECO:0000256" key="2">
    <source>
        <dbReference type="ARBA" id="ARBA00006275"/>
    </source>
</evidence>
<dbReference type="InterPro" id="IPR012944">
    <property type="entry name" value="SusD_RagB_dom"/>
</dbReference>
<dbReference type="Pfam" id="PF07980">
    <property type="entry name" value="SusD_RagB"/>
    <property type="match status" value="1"/>
</dbReference>
<reference evidence="8 9" key="1">
    <citation type="submission" date="2023-07" db="EMBL/GenBank/DDBJ databases">
        <authorList>
            <person name="Lian W.-H."/>
        </authorList>
    </citation>
    <scope>NUCLEOTIDE SEQUENCE [LARGE SCALE GENOMIC DNA]</scope>
    <source>
        <strain evidence="8 9">SYSU DXS3180</strain>
    </source>
</reference>
<keyword evidence="5" id="KW-0998">Cell outer membrane</keyword>
<evidence type="ECO:0000259" key="7">
    <source>
        <dbReference type="Pfam" id="PF14322"/>
    </source>
</evidence>
<evidence type="ECO:0000313" key="9">
    <source>
        <dbReference type="Proteomes" id="UP001560573"/>
    </source>
</evidence>
<evidence type="ECO:0000256" key="3">
    <source>
        <dbReference type="ARBA" id="ARBA00022729"/>
    </source>
</evidence>
<accession>A0ABV3ZN66</accession>
<evidence type="ECO:0000259" key="6">
    <source>
        <dbReference type="Pfam" id="PF07980"/>
    </source>
</evidence>
<sequence length="594" mass="66651">MKKIIFFLYTIAIATSCSKVLDVEDLNNYSPDQVWNDANLANAYLANIYPVFGNWRASADRTSDQLSGIVFPPDAITITNSASSVIGDAYSGWNYTTMRLINQAIVDVPNGSLAKNVKDQIMGQAYFLRAYTYFGMVRAYGGVPYLTKPQDRYTDTLAVPRNSTKECFDLMVKDIDSAIALLPKHILPASADWGKIDGNFATAFKAKVLLYMASPQFNPSNPWDNTYWTNAYTANKKAYDDLTAQGYKLTDDYSGIFLNERNSEVVFSVINLYPNKVAAWDETIRPGSLSRGNASTCPTWELVRAFPMKDGKQFNDPSGKYYKSEDQLLQSYWQNRDPRFEKSAVWNAKQYPVAGTTVGYRQYTSVGIANALDNYGINPNSSDKSTNNDRYTGFFILKGSKQVLTQAQVQQYDVDFVLMRFAEVMLNYAEAANETGHLADAMDILKQIRSRAGIEPGADGNYGISAANRQQMRQAIVDERNIELCFEGFRFWDLRRWRMFSVLDNGTKHGVEAIAIEANGAEMPLTEAKTAADNNTLTESNFKYSILQAPQAGVKVNSLPDKYYFFPIPQSVLVKNQNLQQNVDWGGSFDPTLH</sequence>
<dbReference type="Gene3D" id="1.25.40.390">
    <property type="match status" value="1"/>
</dbReference>
<keyword evidence="9" id="KW-1185">Reference proteome</keyword>
<dbReference type="Pfam" id="PF14322">
    <property type="entry name" value="SusD-like_3"/>
    <property type="match status" value="1"/>
</dbReference>
<dbReference type="RefSeq" id="WP_369331940.1">
    <property type="nucleotide sequence ID" value="NZ_JAULBC010000009.1"/>
</dbReference>
<dbReference type="InterPro" id="IPR011990">
    <property type="entry name" value="TPR-like_helical_dom_sf"/>
</dbReference>
<evidence type="ECO:0000256" key="5">
    <source>
        <dbReference type="ARBA" id="ARBA00023237"/>
    </source>
</evidence>
<feature type="domain" description="SusD-like N-terminal" evidence="7">
    <location>
        <begin position="95"/>
        <end position="185"/>
    </location>
</feature>
<feature type="domain" description="RagB/SusD" evidence="6">
    <location>
        <begin position="288"/>
        <end position="585"/>
    </location>
</feature>
<dbReference type="Proteomes" id="UP001560573">
    <property type="component" value="Unassembled WGS sequence"/>
</dbReference>
<comment type="caution">
    <text evidence="8">The sequence shown here is derived from an EMBL/GenBank/DDBJ whole genome shotgun (WGS) entry which is preliminary data.</text>
</comment>
<evidence type="ECO:0000256" key="1">
    <source>
        <dbReference type="ARBA" id="ARBA00004442"/>
    </source>
</evidence>
<keyword evidence="4" id="KW-0472">Membrane</keyword>
<dbReference type="PROSITE" id="PS51257">
    <property type="entry name" value="PROKAR_LIPOPROTEIN"/>
    <property type="match status" value="1"/>
</dbReference>
<organism evidence="8 9">
    <name type="scientific">Danxiaibacter flavus</name>
    <dbReference type="NCBI Taxonomy" id="3049108"/>
    <lineage>
        <taxon>Bacteria</taxon>
        <taxon>Pseudomonadati</taxon>
        <taxon>Bacteroidota</taxon>
        <taxon>Chitinophagia</taxon>
        <taxon>Chitinophagales</taxon>
        <taxon>Chitinophagaceae</taxon>
        <taxon>Danxiaibacter</taxon>
    </lineage>
</organism>
<dbReference type="SUPFAM" id="SSF48452">
    <property type="entry name" value="TPR-like"/>
    <property type="match status" value="1"/>
</dbReference>
<name>A0ABV3ZN66_9BACT</name>
<dbReference type="InterPro" id="IPR033985">
    <property type="entry name" value="SusD-like_N"/>
</dbReference>
<evidence type="ECO:0000313" key="8">
    <source>
        <dbReference type="EMBL" id="MEX6690526.1"/>
    </source>
</evidence>
<protein>
    <submittedName>
        <fullName evidence="8">RagB/SusD family nutrient uptake outer membrane protein</fullName>
    </submittedName>
</protein>
<proteinExistence type="inferred from homology"/>